<dbReference type="Proteomes" id="UP000030751">
    <property type="component" value="Unassembled WGS sequence"/>
</dbReference>
<organism evidence="2">
    <name type="scientific">Fusarium oxysporum f. sp. pisi HDV247</name>
    <dbReference type="NCBI Taxonomy" id="1080344"/>
    <lineage>
        <taxon>Eukaryota</taxon>
        <taxon>Fungi</taxon>
        <taxon>Dikarya</taxon>
        <taxon>Ascomycota</taxon>
        <taxon>Pezizomycotina</taxon>
        <taxon>Sordariomycetes</taxon>
        <taxon>Hypocreomycetidae</taxon>
        <taxon>Hypocreales</taxon>
        <taxon>Nectriaceae</taxon>
        <taxon>Fusarium</taxon>
        <taxon>Fusarium oxysporum species complex</taxon>
    </lineage>
</organism>
<protein>
    <submittedName>
        <fullName evidence="2">Uncharacterized protein</fullName>
    </submittedName>
</protein>
<dbReference type="EMBL" id="JH650973">
    <property type="protein sequence ID" value="EXA39953.1"/>
    <property type="molecule type" value="Genomic_DNA"/>
</dbReference>
<name>W9P4F7_FUSOX</name>
<gene>
    <name evidence="2" type="ORF">FOVG_08932</name>
</gene>
<feature type="region of interest" description="Disordered" evidence="1">
    <location>
        <begin position="64"/>
        <end position="128"/>
    </location>
</feature>
<dbReference type="AlphaFoldDB" id="W9P4F7"/>
<accession>W9P4F7</accession>
<feature type="compositionally biased region" description="Polar residues" evidence="1">
    <location>
        <begin position="70"/>
        <end position="96"/>
    </location>
</feature>
<sequence length="128" mass="13861">MIADQYEIQWLTQAASQSSSHQLIHKHSDMWSSNHLVRGKSCVATNLIDNIVTLVQVTNELTDKVESSDETSLGSKSIIGQSSDRTKSLDTGSLRVTNADGGARPRFSGNRDRNLGAIKDGACSSDLQ</sequence>
<reference evidence="2" key="2">
    <citation type="submission" date="2012-05" db="EMBL/GenBank/DDBJ databases">
        <title>Annotation of the Genome Sequence of Fusarium oxysporum HDV247.</title>
        <authorList>
            <consortium name="The Broad Institute Genomics Platform"/>
            <person name="Ma L.-J."/>
            <person name="Corby-Kistler H."/>
            <person name="Broz K."/>
            <person name="Gale L.R."/>
            <person name="Jonkers W."/>
            <person name="O'Donnell K."/>
            <person name="Ploetz R."/>
            <person name="Steinberg C."/>
            <person name="Schwartz D.C."/>
            <person name="VanEtten H."/>
            <person name="Zhou S."/>
            <person name="Young S.K."/>
            <person name="Zeng Q."/>
            <person name="Gargeya S."/>
            <person name="Fitzgerald M."/>
            <person name="Abouelleil A."/>
            <person name="Alvarado L."/>
            <person name="Chapman S.B."/>
            <person name="Gainer-Dewar J."/>
            <person name="Goldberg J."/>
            <person name="Griggs A."/>
            <person name="Gujja S."/>
            <person name="Hansen M."/>
            <person name="Howarth C."/>
            <person name="Imamovic A."/>
            <person name="Ireland A."/>
            <person name="Larimer J."/>
            <person name="McCowan C."/>
            <person name="Murphy C."/>
            <person name="Pearson M."/>
            <person name="Poon T.W."/>
            <person name="Priest M."/>
            <person name="Roberts A."/>
            <person name="Saif S."/>
            <person name="Shea T."/>
            <person name="Sykes S."/>
            <person name="Wortman J."/>
            <person name="Nusbaum C."/>
            <person name="Birren B."/>
        </authorList>
    </citation>
    <scope>NUCLEOTIDE SEQUENCE</scope>
    <source>
        <strain evidence="2">HDV247</strain>
    </source>
</reference>
<proteinExistence type="predicted"/>
<reference evidence="2" key="1">
    <citation type="submission" date="2011-10" db="EMBL/GenBank/DDBJ databases">
        <title>The Genome Sequence of Fusarium oxysporum HDV247.</title>
        <authorList>
            <consortium name="The Broad Institute Genome Sequencing Platform"/>
            <person name="Ma L.-J."/>
            <person name="Gale L.R."/>
            <person name="Schwartz D.C."/>
            <person name="Zhou S."/>
            <person name="Corby-Kistler H."/>
            <person name="Young S.K."/>
            <person name="Zeng Q."/>
            <person name="Gargeya S."/>
            <person name="Fitzgerald M."/>
            <person name="Haas B."/>
            <person name="Abouelleil A."/>
            <person name="Alvarado L."/>
            <person name="Arachchi H.M."/>
            <person name="Berlin A."/>
            <person name="Brown A."/>
            <person name="Chapman S.B."/>
            <person name="Chen Z."/>
            <person name="Dunbar C."/>
            <person name="Freedman E."/>
            <person name="Gearin G."/>
            <person name="Goldberg J."/>
            <person name="Griggs A."/>
            <person name="Gujja S."/>
            <person name="Heiman D."/>
            <person name="Howarth C."/>
            <person name="Larson L."/>
            <person name="Lui A."/>
            <person name="MacDonald P.J.P."/>
            <person name="Montmayeur A."/>
            <person name="Murphy C."/>
            <person name="Neiman D."/>
            <person name="Pearson M."/>
            <person name="Priest M."/>
            <person name="Roberts A."/>
            <person name="Saif S."/>
            <person name="Shea T."/>
            <person name="Shenoy N."/>
            <person name="Sisk P."/>
            <person name="Stolte C."/>
            <person name="Sykes S."/>
            <person name="Wortman J."/>
            <person name="Nusbaum C."/>
            <person name="Birren B."/>
        </authorList>
    </citation>
    <scope>NUCLEOTIDE SEQUENCE [LARGE SCALE GENOMIC DNA]</scope>
    <source>
        <strain evidence="2">HDV247</strain>
    </source>
</reference>
<evidence type="ECO:0000256" key="1">
    <source>
        <dbReference type="SAM" id="MobiDB-lite"/>
    </source>
</evidence>
<evidence type="ECO:0000313" key="2">
    <source>
        <dbReference type="EMBL" id="EXA39953.1"/>
    </source>
</evidence>
<dbReference type="HOGENOM" id="CLU_160827_0_0_1"/>